<organism evidence="2 3">
    <name type="scientific">Steinernema glaseri</name>
    <dbReference type="NCBI Taxonomy" id="37863"/>
    <lineage>
        <taxon>Eukaryota</taxon>
        <taxon>Metazoa</taxon>
        <taxon>Ecdysozoa</taxon>
        <taxon>Nematoda</taxon>
        <taxon>Chromadorea</taxon>
        <taxon>Rhabditida</taxon>
        <taxon>Tylenchina</taxon>
        <taxon>Panagrolaimomorpha</taxon>
        <taxon>Strongyloidoidea</taxon>
        <taxon>Steinernematidae</taxon>
        <taxon>Steinernema</taxon>
    </lineage>
</organism>
<dbReference type="WBParaSite" id="L893_g20787.t1">
    <property type="protein sequence ID" value="L893_g20787.t1"/>
    <property type="gene ID" value="L893_g20787"/>
</dbReference>
<sequence>MSGYRDLSGGERRRGDDPKRPYACVFCGMPHFSDACRVIRHLSARLDIVKRKNLCRICLVHHNYQERCRRLEEREKKGRGCFYCGRFNHHRAICPTADMRRARSVASPARPRDYHWNPPRRSHRDREHNARQDRSPREMLGEDRRGSIWNRIARTGHHQRGDRRDEDRKTYRREEDADKPRTRRCRSPSRD</sequence>
<dbReference type="Proteomes" id="UP000095287">
    <property type="component" value="Unplaced"/>
</dbReference>
<feature type="compositionally biased region" description="Basic and acidic residues" evidence="1">
    <location>
        <begin position="162"/>
        <end position="180"/>
    </location>
</feature>
<dbReference type="AlphaFoldDB" id="A0A1I7YXL2"/>
<protein>
    <submittedName>
        <fullName evidence="3">CCHC-type domain-containing protein</fullName>
    </submittedName>
</protein>
<name>A0A1I7YXL2_9BILA</name>
<feature type="region of interest" description="Disordered" evidence="1">
    <location>
        <begin position="103"/>
        <end position="191"/>
    </location>
</feature>
<reference evidence="3" key="1">
    <citation type="submission" date="2016-11" db="UniProtKB">
        <authorList>
            <consortium name="WormBaseParasite"/>
        </authorList>
    </citation>
    <scope>IDENTIFICATION</scope>
</reference>
<keyword evidence="2" id="KW-1185">Reference proteome</keyword>
<accession>A0A1I7YXL2</accession>
<feature type="compositionally biased region" description="Basic residues" evidence="1">
    <location>
        <begin position="181"/>
        <end position="191"/>
    </location>
</feature>
<evidence type="ECO:0000313" key="3">
    <source>
        <dbReference type="WBParaSite" id="L893_g20787.t1"/>
    </source>
</evidence>
<evidence type="ECO:0000313" key="2">
    <source>
        <dbReference type="Proteomes" id="UP000095287"/>
    </source>
</evidence>
<feature type="compositionally biased region" description="Basic and acidic residues" evidence="1">
    <location>
        <begin position="124"/>
        <end position="146"/>
    </location>
</feature>
<evidence type="ECO:0000256" key="1">
    <source>
        <dbReference type="SAM" id="MobiDB-lite"/>
    </source>
</evidence>
<proteinExistence type="predicted"/>